<reference evidence="1 2" key="1">
    <citation type="journal article" date="2023" name="bioRxiv">
        <title>High-quality genome assemblies of four members of thePodospora anserinaspecies complex.</title>
        <authorList>
            <person name="Ament-Velasquez S.L."/>
            <person name="Vogan A.A."/>
            <person name="Wallerman O."/>
            <person name="Hartmann F."/>
            <person name="Gautier V."/>
            <person name="Silar P."/>
            <person name="Giraud T."/>
            <person name="Johannesson H."/>
        </authorList>
    </citation>
    <scope>NUCLEOTIDE SEQUENCE [LARGE SCALE GENOMIC DNA]</scope>
    <source>
        <strain evidence="1 2">CBS 112042</strain>
    </source>
</reference>
<gene>
    <name evidence="1" type="ORF">QC761_116995</name>
</gene>
<dbReference type="GeneID" id="87894454"/>
<dbReference type="EMBL" id="JAFFGZ010000001">
    <property type="protein sequence ID" value="KAK4649216.1"/>
    <property type="molecule type" value="Genomic_DNA"/>
</dbReference>
<comment type="caution">
    <text evidence="1">The sequence shown here is derived from an EMBL/GenBank/DDBJ whole genome shotgun (WGS) entry which is preliminary data.</text>
</comment>
<keyword evidence="2" id="KW-1185">Reference proteome</keyword>
<evidence type="ECO:0000313" key="2">
    <source>
        <dbReference type="Proteomes" id="UP001322138"/>
    </source>
</evidence>
<dbReference type="Proteomes" id="UP001322138">
    <property type="component" value="Unassembled WGS sequence"/>
</dbReference>
<name>A0ABR0G0H5_9PEZI</name>
<organism evidence="1 2">
    <name type="scientific">Podospora bellae-mahoneyi</name>
    <dbReference type="NCBI Taxonomy" id="2093777"/>
    <lineage>
        <taxon>Eukaryota</taxon>
        <taxon>Fungi</taxon>
        <taxon>Dikarya</taxon>
        <taxon>Ascomycota</taxon>
        <taxon>Pezizomycotina</taxon>
        <taxon>Sordariomycetes</taxon>
        <taxon>Sordariomycetidae</taxon>
        <taxon>Sordariales</taxon>
        <taxon>Podosporaceae</taxon>
        <taxon>Podospora</taxon>
    </lineage>
</organism>
<evidence type="ECO:0000313" key="1">
    <source>
        <dbReference type="EMBL" id="KAK4649216.1"/>
    </source>
</evidence>
<protein>
    <submittedName>
        <fullName evidence="1">Uncharacterized protein</fullName>
    </submittedName>
</protein>
<accession>A0ABR0G0H5</accession>
<proteinExistence type="predicted"/>
<dbReference type="RefSeq" id="XP_062738191.1">
    <property type="nucleotide sequence ID" value="XM_062874972.1"/>
</dbReference>
<sequence>MLLSIFTIHTVDLTLESKISQMGILNTSCGQDAMNTHSWTYDRADPTADNR</sequence>